<name>A0A091E648_FUKDA</name>
<accession>A0A091E648</accession>
<dbReference type="EMBL" id="KN122397">
    <property type="protein sequence ID" value="KFO30591.1"/>
    <property type="molecule type" value="Genomic_DNA"/>
</dbReference>
<gene>
    <name evidence="2" type="ORF">H920_07969</name>
</gene>
<evidence type="ECO:0000313" key="2">
    <source>
        <dbReference type="EMBL" id="KFO30591.1"/>
    </source>
</evidence>
<keyword evidence="3" id="KW-1185">Reference proteome</keyword>
<dbReference type="Proteomes" id="UP000028990">
    <property type="component" value="Unassembled WGS sequence"/>
</dbReference>
<protein>
    <submittedName>
        <fullName evidence="2">Tripartite motif-containing protein 44</fullName>
    </submittedName>
</protein>
<reference evidence="2 3" key="1">
    <citation type="submission" date="2013-11" db="EMBL/GenBank/DDBJ databases">
        <title>The Damaraland mole rat (Fukomys damarensis) genome and evolution of African mole rats.</title>
        <authorList>
            <person name="Gladyshev V.N."/>
            <person name="Fang X."/>
        </authorList>
    </citation>
    <scope>NUCLEOTIDE SEQUENCE [LARGE SCALE GENOMIC DNA]</scope>
    <source>
        <tissue evidence="2">Liver</tissue>
    </source>
</reference>
<sequence length="81" mass="9260">MEQQQQAGEEESEENRKNWEDEEESVAEKTTKENSRSLRKVQKVMADEVKALHLADIQEATATAHVTEILADIQPHMDRLG</sequence>
<feature type="region of interest" description="Disordered" evidence="1">
    <location>
        <begin position="1"/>
        <end position="39"/>
    </location>
</feature>
<organism evidence="2 3">
    <name type="scientific">Fukomys damarensis</name>
    <name type="common">Damaraland mole rat</name>
    <name type="synonym">Cryptomys damarensis</name>
    <dbReference type="NCBI Taxonomy" id="885580"/>
    <lineage>
        <taxon>Eukaryota</taxon>
        <taxon>Metazoa</taxon>
        <taxon>Chordata</taxon>
        <taxon>Craniata</taxon>
        <taxon>Vertebrata</taxon>
        <taxon>Euteleostomi</taxon>
        <taxon>Mammalia</taxon>
        <taxon>Eutheria</taxon>
        <taxon>Euarchontoglires</taxon>
        <taxon>Glires</taxon>
        <taxon>Rodentia</taxon>
        <taxon>Hystricomorpha</taxon>
        <taxon>Bathyergidae</taxon>
        <taxon>Fukomys</taxon>
    </lineage>
</organism>
<feature type="compositionally biased region" description="Basic and acidic residues" evidence="1">
    <location>
        <begin position="26"/>
        <end position="36"/>
    </location>
</feature>
<evidence type="ECO:0000313" key="3">
    <source>
        <dbReference type="Proteomes" id="UP000028990"/>
    </source>
</evidence>
<evidence type="ECO:0000256" key="1">
    <source>
        <dbReference type="SAM" id="MobiDB-lite"/>
    </source>
</evidence>
<proteinExistence type="predicted"/>
<dbReference type="AlphaFoldDB" id="A0A091E648"/>